<dbReference type="SUPFAM" id="SSF54523">
    <property type="entry name" value="Pili subunits"/>
    <property type="match status" value="1"/>
</dbReference>
<dbReference type="InterPro" id="IPR045584">
    <property type="entry name" value="Pilin-like"/>
</dbReference>
<evidence type="ECO:0000313" key="2">
    <source>
        <dbReference type="EMBL" id="MST97028.1"/>
    </source>
</evidence>
<gene>
    <name evidence="2" type="ORF">FYJ85_08215</name>
</gene>
<keyword evidence="1" id="KW-1133">Transmembrane helix</keyword>
<dbReference type="Proteomes" id="UP000435649">
    <property type="component" value="Unassembled WGS sequence"/>
</dbReference>
<proteinExistence type="predicted"/>
<sequence>MMKRNFTLIELLVVIAIIAILASMLLPALNKARERAKTTSCLSNQKQLGMANGLYAVDYQDYCVIPGYVYGEKIYTAQEAGDVIWDMMLSRYLSHKGKSADYQVFRCPLDPNNLYAGASPRSYRINGWSNEQGAMRAEEVDNCRTSTGPAGKKLSSIRNASEVMLFACYSTPKNGIVDNGSHFARGTRYVTMTSYLHWWVTDCNGMYGYIQHGAMSSNYAFTDGHAGQLKAAIYWAAANVWHADKRHWNVKL</sequence>
<comment type="caution">
    <text evidence="2">The sequence shown here is derived from an EMBL/GenBank/DDBJ whole genome shotgun (WGS) entry which is preliminary data.</text>
</comment>
<dbReference type="InterPro" id="IPR012902">
    <property type="entry name" value="N_methyl_site"/>
</dbReference>
<keyword evidence="1" id="KW-0472">Membrane</keyword>
<organism evidence="2 3">
    <name type="scientific">Victivallis lenta</name>
    <dbReference type="NCBI Taxonomy" id="2606640"/>
    <lineage>
        <taxon>Bacteria</taxon>
        <taxon>Pseudomonadati</taxon>
        <taxon>Lentisphaerota</taxon>
        <taxon>Lentisphaeria</taxon>
        <taxon>Victivallales</taxon>
        <taxon>Victivallaceae</taxon>
        <taxon>Victivallis</taxon>
    </lineage>
</organism>
<feature type="transmembrane region" description="Helical" evidence="1">
    <location>
        <begin position="6"/>
        <end position="29"/>
    </location>
</feature>
<dbReference type="EMBL" id="VUNS01000007">
    <property type="protein sequence ID" value="MST97028.1"/>
    <property type="molecule type" value="Genomic_DNA"/>
</dbReference>
<dbReference type="Gene3D" id="3.30.700.10">
    <property type="entry name" value="Glycoprotein, Type 4 Pilin"/>
    <property type="match status" value="1"/>
</dbReference>
<accession>A0A844G3D2</accession>
<keyword evidence="1" id="KW-0812">Transmembrane</keyword>
<evidence type="ECO:0000313" key="3">
    <source>
        <dbReference type="Proteomes" id="UP000435649"/>
    </source>
</evidence>
<evidence type="ECO:0000256" key="1">
    <source>
        <dbReference type="SAM" id="Phobius"/>
    </source>
</evidence>
<reference evidence="2 3" key="1">
    <citation type="submission" date="2019-08" db="EMBL/GenBank/DDBJ databases">
        <title>In-depth cultivation of the pig gut microbiome towards novel bacterial diversity and tailored functional studies.</title>
        <authorList>
            <person name="Wylensek D."/>
            <person name="Hitch T.C.A."/>
            <person name="Clavel T."/>
        </authorList>
    </citation>
    <scope>NUCLEOTIDE SEQUENCE [LARGE SCALE GENOMIC DNA]</scope>
    <source>
        <strain evidence="2 3">BBE-744-WT-12</strain>
    </source>
</reference>
<dbReference type="NCBIfam" id="TIGR02532">
    <property type="entry name" value="IV_pilin_GFxxxE"/>
    <property type="match status" value="1"/>
</dbReference>
<dbReference type="RefSeq" id="WP_106053652.1">
    <property type="nucleotide sequence ID" value="NZ_DBFCGB010000104.1"/>
</dbReference>
<dbReference type="AlphaFoldDB" id="A0A844G3D2"/>
<keyword evidence="3" id="KW-1185">Reference proteome</keyword>
<dbReference type="PANTHER" id="PTHR30093">
    <property type="entry name" value="GENERAL SECRETION PATHWAY PROTEIN G"/>
    <property type="match status" value="1"/>
</dbReference>
<name>A0A844G3D2_9BACT</name>
<protein>
    <submittedName>
        <fullName evidence="2">Type II secretion system protein</fullName>
    </submittedName>
</protein>